<dbReference type="CDD" id="cd00156">
    <property type="entry name" value="REC"/>
    <property type="match status" value="1"/>
</dbReference>
<reference evidence="4 5" key="1">
    <citation type="submission" date="2019-03" db="EMBL/GenBank/DDBJ databases">
        <title>Whole genome sequence of Arthrobacter sp JH1-1.</title>
        <authorList>
            <person name="Trinh H.N."/>
        </authorList>
    </citation>
    <scope>NUCLEOTIDE SEQUENCE [LARGE SCALE GENOMIC DNA]</scope>
    <source>
        <strain evidence="4 5">JH1-1</strain>
    </source>
</reference>
<dbReference type="PROSITE" id="PS50110">
    <property type="entry name" value="RESPONSE_REGULATORY"/>
    <property type="match status" value="1"/>
</dbReference>
<evidence type="ECO:0000256" key="2">
    <source>
        <dbReference type="PROSITE-ProRule" id="PRU00169"/>
    </source>
</evidence>
<name>A0A4R5KKL2_9MICC</name>
<feature type="modified residue" description="4-aspartylphosphate" evidence="2">
    <location>
        <position position="58"/>
    </location>
</feature>
<feature type="domain" description="Response regulatory" evidence="3">
    <location>
        <begin position="9"/>
        <end position="121"/>
    </location>
</feature>
<dbReference type="InterPro" id="IPR039420">
    <property type="entry name" value="WalR-like"/>
</dbReference>
<dbReference type="InterPro" id="IPR000792">
    <property type="entry name" value="Tscrpt_reg_LuxR_C"/>
</dbReference>
<dbReference type="SMART" id="SM00448">
    <property type="entry name" value="REC"/>
    <property type="match status" value="1"/>
</dbReference>
<evidence type="ECO:0000256" key="1">
    <source>
        <dbReference type="ARBA" id="ARBA00023125"/>
    </source>
</evidence>
<protein>
    <submittedName>
        <fullName evidence="4">Response regulator transcription factor</fullName>
    </submittedName>
</protein>
<dbReference type="SUPFAM" id="SSF46894">
    <property type="entry name" value="C-terminal effector domain of the bipartite response regulators"/>
    <property type="match status" value="1"/>
</dbReference>
<dbReference type="InterPro" id="IPR001789">
    <property type="entry name" value="Sig_transdc_resp-reg_receiver"/>
</dbReference>
<evidence type="ECO:0000313" key="5">
    <source>
        <dbReference type="Proteomes" id="UP000295511"/>
    </source>
</evidence>
<evidence type="ECO:0000259" key="3">
    <source>
        <dbReference type="PROSITE" id="PS50110"/>
    </source>
</evidence>
<dbReference type="Gene3D" id="1.10.10.10">
    <property type="entry name" value="Winged helix-like DNA-binding domain superfamily/Winged helix DNA-binding domain"/>
    <property type="match status" value="1"/>
</dbReference>
<dbReference type="RefSeq" id="WP_133204641.1">
    <property type="nucleotide sequence ID" value="NZ_SMRU01000014.1"/>
</dbReference>
<proteinExistence type="predicted"/>
<comment type="caution">
    <text evidence="4">The sequence shown here is derived from an EMBL/GenBank/DDBJ whole genome shotgun (WGS) entry which is preliminary data.</text>
</comment>
<dbReference type="GO" id="GO:0000160">
    <property type="term" value="P:phosphorelay signal transduction system"/>
    <property type="evidence" value="ECO:0007669"/>
    <property type="project" value="InterPro"/>
</dbReference>
<keyword evidence="2" id="KW-0597">Phosphoprotein</keyword>
<dbReference type="PANTHER" id="PTHR43214">
    <property type="entry name" value="TWO-COMPONENT RESPONSE REGULATOR"/>
    <property type="match status" value="1"/>
</dbReference>
<dbReference type="Gene3D" id="3.40.50.2300">
    <property type="match status" value="1"/>
</dbReference>
<dbReference type="SUPFAM" id="SSF52172">
    <property type="entry name" value="CheY-like"/>
    <property type="match status" value="1"/>
</dbReference>
<organism evidence="4 5">
    <name type="scientific">Arthrobacter terricola</name>
    <dbReference type="NCBI Taxonomy" id="2547396"/>
    <lineage>
        <taxon>Bacteria</taxon>
        <taxon>Bacillati</taxon>
        <taxon>Actinomycetota</taxon>
        <taxon>Actinomycetes</taxon>
        <taxon>Micrococcales</taxon>
        <taxon>Micrococcaceae</taxon>
        <taxon>Arthrobacter</taxon>
    </lineage>
</organism>
<dbReference type="OrthoDB" id="5108892at2"/>
<dbReference type="GO" id="GO:0003677">
    <property type="term" value="F:DNA binding"/>
    <property type="evidence" value="ECO:0007669"/>
    <property type="project" value="UniProtKB-KW"/>
</dbReference>
<dbReference type="Pfam" id="PF00072">
    <property type="entry name" value="Response_reg"/>
    <property type="match status" value="1"/>
</dbReference>
<gene>
    <name evidence="4" type="ORF">E1809_12910</name>
</gene>
<dbReference type="AlphaFoldDB" id="A0A4R5KKL2"/>
<sequence length="219" mass="23137">MGDTGWVRRVLVVEDQSLMRALVSEALKGAEFEVHPCASAAEAISALSTFDPDVLVTDIDLGARPNGVELAQIVKALSPGCAVVFLTNYPSEAAFPDLPAGSTFVNKSSLDSVDGLVGAVKSTLEDHAVTVTPPPPAEAAKVGELTTVQLDILRLISEGWSNAEIANQRGSSVRAVEKAVSRTFEALGLNRRPSMNPRVAAAALYARVFGWPAPDDRSR</sequence>
<accession>A0A4R5KKL2</accession>
<dbReference type="InterPro" id="IPR036388">
    <property type="entry name" value="WH-like_DNA-bd_sf"/>
</dbReference>
<dbReference type="GO" id="GO:0006355">
    <property type="term" value="P:regulation of DNA-templated transcription"/>
    <property type="evidence" value="ECO:0007669"/>
    <property type="project" value="InterPro"/>
</dbReference>
<dbReference type="InterPro" id="IPR011006">
    <property type="entry name" value="CheY-like_superfamily"/>
</dbReference>
<dbReference type="Proteomes" id="UP000295511">
    <property type="component" value="Unassembled WGS sequence"/>
</dbReference>
<dbReference type="SMART" id="SM00421">
    <property type="entry name" value="HTH_LUXR"/>
    <property type="match status" value="1"/>
</dbReference>
<evidence type="ECO:0000313" key="4">
    <source>
        <dbReference type="EMBL" id="TDF94920.1"/>
    </source>
</evidence>
<dbReference type="EMBL" id="SMRU01000014">
    <property type="protein sequence ID" value="TDF94920.1"/>
    <property type="molecule type" value="Genomic_DNA"/>
</dbReference>
<keyword evidence="5" id="KW-1185">Reference proteome</keyword>
<dbReference type="InterPro" id="IPR016032">
    <property type="entry name" value="Sig_transdc_resp-reg_C-effctor"/>
</dbReference>
<keyword evidence="1" id="KW-0238">DNA-binding</keyword>